<evidence type="ECO:0000313" key="4">
    <source>
        <dbReference type="Proteomes" id="UP001597229"/>
    </source>
</evidence>
<dbReference type="RefSeq" id="WP_367917252.1">
    <property type="nucleotide sequence ID" value="NZ_BAABAC010000003.1"/>
</dbReference>
<feature type="transmembrane region" description="Helical" evidence="1">
    <location>
        <begin position="288"/>
        <end position="307"/>
    </location>
</feature>
<proteinExistence type="predicted"/>
<feature type="transmembrane region" description="Helical" evidence="1">
    <location>
        <begin position="257"/>
        <end position="281"/>
    </location>
</feature>
<evidence type="ECO:0000313" key="3">
    <source>
        <dbReference type="EMBL" id="MFD1250676.1"/>
    </source>
</evidence>
<dbReference type="Pfam" id="PF14378">
    <property type="entry name" value="PAP2_3"/>
    <property type="match status" value="1"/>
</dbReference>
<dbReference type="InterPro" id="IPR026841">
    <property type="entry name" value="Aur1/Ipt1"/>
</dbReference>
<protein>
    <submittedName>
        <fullName evidence="3">Phosphatase PAP2 family protein</fullName>
    </submittedName>
</protein>
<feature type="transmembrane region" description="Helical" evidence="1">
    <location>
        <begin position="159"/>
        <end position="186"/>
    </location>
</feature>
<feature type="transmembrane region" description="Helical" evidence="1">
    <location>
        <begin position="100"/>
        <end position="117"/>
    </location>
</feature>
<keyword evidence="1" id="KW-0812">Transmembrane</keyword>
<keyword evidence="1" id="KW-0472">Membrane</keyword>
<name>A0ABW3W6L6_9ACTN</name>
<keyword evidence="4" id="KW-1185">Reference proteome</keyword>
<feature type="transmembrane region" description="Helical" evidence="1">
    <location>
        <begin position="21"/>
        <end position="41"/>
    </location>
</feature>
<gene>
    <name evidence="3" type="ORF">ACFQ3F_23000</name>
</gene>
<feature type="domain" description="Inositolphosphotransferase Aur1/Ipt1" evidence="2">
    <location>
        <begin position="134"/>
        <end position="326"/>
    </location>
</feature>
<dbReference type="Proteomes" id="UP001597229">
    <property type="component" value="Unassembled WGS sequence"/>
</dbReference>
<dbReference type="CDD" id="cd03386">
    <property type="entry name" value="PAP2_Aur1_like"/>
    <property type="match status" value="1"/>
</dbReference>
<keyword evidence="1" id="KW-1133">Transmembrane helix</keyword>
<accession>A0ABW3W6L6</accession>
<comment type="caution">
    <text evidence="3">The sequence shown here is derived from an EMBL/GenBank/DDBJ whole genome shotgun (WGS) entry which is preliminary data.</text>
</comment>
<evidence type="ECO:0000256" key="1">
    <source>
        <dbReference type="SAM" id="Phobius"/>
    </source>
</evidence>
<dbReference type="EMBL" id="JBHTLX010000028">
    <property type="protein sequence ID" value="MFD1250676.1"/>
    <property type="molecule type" value="Genomic_DNA"/>
</dbReference>
<reference evidence="4" key="1">
    <citation type="journal article" date="2019" name="Int. J. Syst. Evol. Microbiol.">
        <title>The Global Catalogue of Microorganisms (GCM) 10K type strain sequencing project: providing services to taxonomists for standard genome sequencing and annotation.</title>
        <authorList>
            <consortium name="The Broad Institute Genomics Platform"/>
            <consortium name="The Broad Institute Genome Sequencing Center for Infectious Disease"/>
            <person name="Wu L."/>
            <person name="Ma J."/>
        </authorList>
    </citation>
    <scope>NUCLEOTIDE SEQUENCE [LARGE SCALE GENOMIC DNA]</scope>
    <source>
        <strain evidence="4">CCUG 52478</strain>
    </source>
</reference>
<evidence type="ECO:0000259" key="2">
    <source>
        <dbReference type="Pfam" id="PF14378"/>
    </source>
</evidence>
<feature type="transmembrane region" description="Helical" evidence="1">
    <location>
        <begin position="53"/>
        <end position="76"/>
    </location>
</feature>
<sequence>MALQEERLTAVDANDRNDGWLAVRLWAVVLAFVAIALARSIDVGIPFRDPHGAFLVNRIGVTIAIAVGLIVLDGILRSPRPRSRASVVATIRGRWTPRRLGLAALALLAYHVTYFTYHNLKSWDVLNAPRDDMLLRWDRWLFFGHSPAVLLHDVLGENVAAWVLMVWYEAFPTLVIFSFPAAAVLVRRTREAYAGIAAFVWAWILGTFSYYAIPSLGPFNAAPEEFAGLPHMMIQDTQDKYMAQRDYLLAHPHASDAFAQVSAFASLHVGITATILGLAWWHRMRRTTIVMWVFLAGTMVATVYLGWHFFVDVPAGLAIGALAWWLGPRTVGVKRPPARSQT</sequence>
<feature type="transmembrane region" description="Helical" evidence="1">
    <location>
        <begin position="193"/>
        <end position="213"/>
    </location>
</feature>
<organism evidence="3 4">
    <name type="scientific">Nocardioides ginsengisoli</name>
    <dbReference type="NCBI Taxonomy" id="363868"/>
    <lineage>
        <taxon>Bacteria</taxon>
        <taxon>Bacillati</taxon>
        <taxon>Actinomycetota</taxon>
        <taxon>Actinomycetes</taxon>
        <taxon>Propionibacteriales</taxon>
        <taxon>Nocardioidaceae</taxon>
        <taxon>Nocardioides</taxon>
    </lineage>
</organism>